<dbReference type="InterPro" id="IPR039422">
    <property type="entry name" value="MarR/SlyA-like"/>
</dbReference>
<dbReference type="OrthoDB" id="8966183at2"/>
<dbReference type="GO" id="GO:0006950">
    <property type="term" value="P:response to stress"/>
    <property type="evidence" value="ECO:0007669"/>
    <property type="project" value="TreeGrafter"/>
</dbReference>
<comment type="caution">
    <text evidence="3">The sequence shown here is derived from an EMBL/GenBank/DDBJ whole genome shotgun (WGS) entry which is preliminary data.</text>
</comment>
<dbReference type="SMART" id="SM00418">
    <property type="entry name" value="HTH_ARSR"/>
    <property type="match status" value="1"/>
</dbReference>
<dbReference type="PANTHER" id="PTHR33164">
    <property type="entry name" value="TRANSCRIPTIONAL REGULATOR, MARR FAMILY"/>
    <property type="match status" value="1"/>
</dbReference>
<protein>
    <submittedName>
        <fullName evidence="3">MarR family transcriptional regulator</fullName>
    </submittedName>
</protein>
<dbReference type="EMBL" id="RCZM01000005">
    <property type="protein sequence ID" value="TPG15090.1"/>
    <property type="molecule type" value="Genomic_DNA"/>
</dbReference>
<dbReference type="InterPro" id="IPR000835">
    <property type="entry name" value="HTH_MarR-typ"/>
</dbReference>
<dbReference type="PANTHER" id="PTHR33164:SF43">
    <property type="entry name" value="HTH-TYPE TRANSCRIPTIONAL REPRESSOR YETL"/>
    <property type="match status" value="1"/>
</dbReference>
<evidence type="ECO:0000313" key="4">
    <source>
        <dbReference type="Proteomes" id="UP000317722"/>
    </source>
</evidence>
<feature type="domain" description="HTH marR-type" evidence="2">
    <location>
        <begin position="45"/>
        <end position="178"/>
    </location>
</feature>
<dbReference type="InterPro" id="IPR036388">
    <property type="entry name" value="WH-like_DNA-bd_sf"/>
</dbReference>
<dbReference type="PRINTS" id="PR00598">
    <property type="entry name" value="HTHMARR"/>
</dbReference>
<dbReference type="Gene3D" id="1.10.10.10">
    <property type="entry name" value="Winged helix-like DNA-binding domain superfamily/Winged helix DNA-binding domain"/>
    <property type="match status" value="1"/>
</dbReference>
<dbReference type="CDD" id="cd00090">
    <property type="entry name" value="HTH_ARSR"/>
    <property type="match status" value="1"/>
</dbReference>
<feature type="region of interest" description="Disordered" evidence="1">
    <location>
        <begin position="183"/>
        <end position="220"/>
    </location>
</feature>
<evidence type="ECO:0000313" key="3">
    <source>
        <dbReference type="EMBL" id="TPG15090.1"/>
    </source>
</evidence>
<dbReference type="InterPro" id="IPR036390">
    <property type="entry name" value="WH_DNA-bd_sf"/>
</dbReference>
<dbReference type="Pfam" id="PF12802">
    <property type="entry name" value="MarR_2"/>
    <property type="match status" value="1"/>
</dbReference>
<accession>A0A502CRE4</accession>
<organism evidence="3 4">
    <name type="scientific">Pedococcus bigeumensis</name>
    <dbReference type="NCBI Taxonomy" id="433644"/>
    <lineage>
        <taxon>Bacteria</taxon>
        <taxon>Bacillati</taxon>
        <taxon>Actinomycetota</taxon>
        <taxon>Actinomycetes</taxon>
        <taxon>Micrococcales</taxon>
        <taxon>Intrasporangiaceae</taxon>
        <taxon>Pedococcus</taxon>
    </lineage>
</organism>
<keyword evidence="4" id="KW-1185">Reference proteome</keyword>
<sequence>MVVFCNQRIAMSVMSTPSTAGLSRAEAARSVGPSPERRVHAHHATGEVVSALSSLIRASRSIARQRQVQLGASGTPLAILKVLATQPGEDRPGDLAGATGVAPSVVSRALTRLEEDGLVVRHRDEADARACHIALTVEGRSQLATISDQYAELLDDALADLSDDDVARLPGLLHTLEQALRRAGERAAPPRHTSLAPSLVEAPAPSSDVLPNSAATHESL</sequence>
<dbReference type="InterPro" id="IPR001845">
    <property type="entry name" value="HTH_ArsR_DNA-bd_dom"/>
</dbReference>
<evidence type="ECO:0000256" key="1">
    <source>
        <dbReference type="SAM" id="MobiDB-lite"/>
    </source>
</evidence>
<feature type="compositionally biased region" description="Polar residues" evidence="1">
    <location>
        <begin position="209"/>
        <end position="220"/>
    </location>
</feature>
<dbReference type="Proteomes" id="UP000317722">
    <property type="component" value="Unassembled WGS sequence"/>
</dbReference>
<dbReference type="GO" id="GO:0003700">
    <property type="term" value="F:DNA-binding transcription factor activity"/>
    <property type="evidence" value="ECO:0007669"/>
    <property type="project" value="InterPro"/>
</dbReference>
<reference evidence="3 4" key="1">
    <citation type="journal article" date="2019" name="Environ. Microbiol.">
        <title>Species interactions and distinct microbial communities in high Arctic permafrost affected cryosols are associated with the CH4 and CO2 gas fluxes.</title>
        <authorList>
            <person name="Altshuler I."/>
            <person name="Hamel J."/>
            <person name="Turney S."/>
            <person name="Magnuson E."/>
            <person name="Levesque R."/>
            <person name="Greer C."/>
            <person name="Whyte L.G."/>
        </authorList>
    </citation>
    <scope>NUCLEOTIDE SEQUENCE [LARGE SCALE GENOMIC DNA]</scope>
    <source>
        <strain evidence="3 4">S9.3A</strain>
    </source>
</reference>
<gene>
    <name evidence="3" type="ORF">EAH86_16350</name>
</gene>
<dbReference type="SMART" id="SM00347">
    <property type="entry name" value="HTH_MARR"/>
    <property type="match status" value="1"/>
</dbReference>
<proteinExistence type="predicted"/>
<dbReference type="SUPFAM" id="SSF46785">
    <property type="entry name" value="Winged helix' DNA-binding domain"/>
    <property type="match status" value="1"/>
</dbReference>
<evidence type="ECO:0000259" key="2">
    <source>
        <dbReference type="PROSITE" id="PS50995"/>
    </source>
</evidence>
<dbReference type="InterPro" id="IPR011991">
    <property type="entry name" value="ArsR-like_HTH"/>
</dbReference>
<name>A0A502CRE4_9MICO</name>
<dbReference type="AlphaFoldDB" id="A0A502CRE4"/>
<dbReference type="PROSITE" id="PS50995">
    <property type="entry name" value="HTH_MARR_2"/>
    <property type="match status" value="1"/>
</dbReference>